<dbReference type="EMBL" id="LR031880">
    <property type="protein sequence ID" value="VDD64035.1"/>
    <property type="molecule type" value="Genomic_DNA"/>
</dbReference>
<sequence>MGNLLGCGTSLEVDGTAVVETKESSVKEKIKLQKDIVQALDAEIHKHVTLENNAMDAIRKQRLPLEKTTLESRRKAAAETASFLERQLVDLENATYTSCIIEGAMEVEEARQHLLRGRISSSSERSRC</sequence>
<organism evidence="1">
    <name type="scientific">Brassica oleracea</name>
    <name type="common">Wild cabbage</name>
    <dbReference type="NCBI Taxonomy" id="3712"/>
    <lineage>
        <taxon>Eukaryota</taxon>
        <taxon>Viridiplantae</taxon>
        <taxon>Streptophyta</taxon>
        <taxon>Embryophyta</taxon>
        <taxon>Tracheophyta</taxon>
        <taxon>Spermatophyta</taxon>
        <taxon>Magnoliopsida</taxon>
        <taxon>eudicotyledons</taxon>
        <taxon>Gunneridae</taxon>
        <taxon>Pentapetalae</taxon>
        <taxon>rosids</taxon>
        <taxon>malvids</taxon>
        <taxon>Brassicales</taxon>
        <taxon>Brassicaceae</taxon>
        <taxon>Brassiceae</taxon>
        <taxon>Brassica</taxon>
    </lineage>
</organism>
<accession>A0A3P6H6B0</accession>
<gene>
    <name evidence="1" type="ORF">BOLC6T39488H</name>
</gene>
<evidence type="ECO:0000313" key="1">
    <source>
        <dbReference type="EMBL" id="VDD64035.1"/>
    </source>
</evidence>
<protein>
    <submittedName>
        <fullName evidence="1">Uncharacterized protein</fullName>
    </submittedName>
</protein>
<reference evidence="1" key="1">
    <citation type="submission" date="2018-11" db="EMBL/GenBank/DDBJ databases">
        <authorList>
            <consortium name="Genoscope - CEA"/>
            <person name="William W."/>
        </authorList>
    </citation>
    <scope>NUCLEOTIDE SEQUENCE</scope>
</reference>
<proteinExistence type="predicted"/>
<dbReference type="AlphaFoldDB" id="A0A3P6H6B0"/>
<name>A0A3P6H6B0_BRAOL</name>